<dbReference type="PANTHER" id="PTHR13066:SF2">
    <property type="entry name" value="GOLGIN-45"/>
    <property type="match status" value="1"/>
</dbReference>
<feature type="compositionally biased region" description="Polar residues" evidence="2">
    <location>
        <begin position="15"/>
        <end position="28"/>
    </location>
</feature>
<dbReference type="GeneID" id="106463365"/>
<evidence type="ECO:0000256" key="1">
    <source>
        <dbReference type="SAM" id="Coils"/>
    </source>
</evidence>
<sequence>MPSPGRSAGDGMEAKSSQPEQLKSTISITGGEIKPSHMGSLSVKQLQSSQIKSLPSSVSKLETKIQSPHVVNVTPKLQTTDIAISVKHKEPKFVPYEPYKAAVRPIIPEAGTKQKKYNLLKPKAEKHLSLCGGLTETPIPFPLTSTIGSVTPDNVDNGQSSPIIKVLREVATDDVIDNNDSENNESHQWEEDKKIMEAEIRQLKDEKDELEKQFKAQTQVNAELKKLLVASVGEDMESRVHFLSEDKAKLAQDIAFYSQQLLEDNEELERLSIQCDVWRSKFLASSLMVDELAQWKAHLSRHFEETKDAIHLLLAERQQARQDMMQTYRTLSLLRETFEPVAIQHQKGKVQSATLLKLASGNRGLAQAVYSRLLGSSTNRVEREVEWDAVELYTAAEEFAQKVLFPKNSTSILDTQSKDGNLSFDGRNALSLRIGSKLCRVHSCTGHEQSVVNCCRHCSGEVKLL</sequence>
<proteinExistence type="predicted"/>
<feature type="coiled-coil region" evidence="1">
    <location>
        <begin position="179"/>
        <end position="227"/>
    </location>
</feature>
<accession>A0ABM1SSE8</accession>
<dbReference type="RefSeq" id="XP_013778843.2">
    <property type="nucleotide sequence ID" value="XM_013923389.2"/>
</dbReference>
<name>A0ABM1SSE8_LIMPO</name>
<evidence type="ECO:0000256" key="2">
    <source>
        <dbReference type="SAM" id="MobiDB-lite"/>
    </source>
</evidence>
<evidence type="ECO:0000313" key="3">
    <source>
        <dbReference type="Proteomes" id="UP000694941"/>
    </source>
</evidence>
<organism evidence="3 4">
    <name type="scientific">Limulus polyphemus</name>
    <name type="common">Atlantic horseshoe crab</name>
    <dbReference type="NCBI Taxonomy" id="6850"/>
    <lineage>
        <taxon>Eukaryota</taxon>
        <taxon>Metazoa</taxon>
        <taxon>Ecdysozoa</taxon>
        <taxon>Arthropoda</taxon>
        <taxon>Chelicerata</taxon>
        <taxon>Merostomata</taxon>
        <taxon>Xiphosura</taxon>
        <taxon>Limulidae</taxon>
        <taxon>Limulus</taxon>
    </lineage>
</organism>
<keyword evidence="1" id="KW-0175">Coiled coil</keyword>
<gene>
    <name evidence="4" type="primary">LOC106463365</name>
</gene>
<protein>
    <submittedName>
        <fullName evidence="4">Golgin-45-like isoform X2</fullName>
    </submittedName>
</protein>
<keyword evidence="3" id="KW-1185">Reference proteome</keyword>
<dbReference type="RefSeq" id="XP_022246554.1">
    <property type="nucleotide sequence ID" value="XM_022390846.1"/>
</dbReference>
<dbReference type="Proteomes" id="UP000694941">
    <property type="component" value="Unplaced"/>
</dbReference>
<dbReference type="InterPro" id="IPR027095">
    <property type="entry name" value="Golgin-45"/>
</dbReference>
<evidence type="ECO:0000313" key="4">
    <source>
        <dbReference type="RefSeq" id="XP_022246554.1"/>
    </source>
</evidence>
<reference evidence="4" key="1">
    <citation type="submission" date="2025-08" db="UniProtKB">
        <authorList>
            <consortium name="RefSeq"/>
        </authorList>
    </citation>
    <scope>IDENTIFICATION</scope>
    <source>
        <tissue evidence="4">Muscle</tissue>
    </source>
</reference>
<dbReference type="PANTHER" id="PTHR13066">
    <property type="entry name" value="BASIC LEUCINE ZIPPER NUCLEAR FACTOR 1 BLZF1 PROTEIN"/>
    <property type="match status" value="1"/>
</dbReference>
<feature type="region of interest" description="Disordered" evidence="2">
    <location>
        <begin position="1"/>
        <end position="42"/>
    </location>
</feature>